<dbReference type="Gene3D" id="3.40.50.2000">
    <property type="entry name" value="Glycogen Phosphorylase B"/>
    <property type="match status" value="2"/>
</dbReference>
<feature type="domain" description="Glycosyltransferase subfamily 4-like N-terminal" evidence="2">
    <location>
        <begin position="18"/>
        <end position="149"/>
    </location>
</feature>
<evidence type="ECO:0000313" key="4">
    <source>
        <dbReference type="Proteomes" id="UP000776651"/>
    </source>
</evidence>
<comment type="caution">
    <text evidence="3">The sequence shown here is derived from an EMBL/GenBank/DDBJ whole genome shotgun (WGS) entry which is preliminary data.</text>
</comment>
<dbReference type="Pfam" id="PF13439">
    <property type="entry name" value="Glyco_transf_4"/>
    <property type="match status" value="1"/>
</dbReference>
<dbReference type="InterPro" id="IPR001296">
    <property type="entry name" value="Glyco_trans_1"/>
</dbReference>
<proteinExistence type="predicted"/>
<dbReference type="SUPFAM" id="SSF53756">
    <property type="entry name" value="UDP-Glycosyltransferase/glycogen phosphorylase"/>
    <property type="match status" value="1"/>
</dbReference>
<dbReference type="Proteomes" id="UP000776651">
    <property type="component" value="Unassembled WGS sequence"/>
</dbReference>
<keyword evidence="4" id="KW-1185">Reference proteome</keyword>
<feature type="domain" description="Glycosyl transferase family 1" evidence="1">
    <location>
        <begin position="177"/>
        <end position="303"/>
    </location>
</feature>
<dbReference type="Pfam" id="PF00534">
    <property type="entry name" value="Glycos_transf_1"/>
    <property type="match status" value="1"/>
</dbReference>
<sequence>MRIAHVAPVIYPVPPKTYGGTERVVADLATAQAKAGHEVTVFAPCDSRLTDVEIVGSYRSASASSDTYGKLTPGFPAELEAEQLADLVTRAAQFDVVHLHGSAHASGVCAALGVPTFRTVHWRADEPDHVRHFKSFPKERVIAISRRQALDVPRANLAGVVHHGIPLDRYAFGGSGTEYLAFLGRMTDQKRPDRAIALARQSGLTLKLAGPVDPGNPTYFDDVVKPHLDAAIQHVGNVTDDQKQGFLSNALALMFPIDWPEPFGLVMIEAMACGTPVIGWDEGSVREIVDDGVTGIIVNSVEEALNRLPEVRDLDPAIIRKTFEQRFSADRMAREITDLYRQFGA</sequence>
<evidence type="ECO:0000259" key="2">
    <source>
        <dbReference type="Pfam" id="PF13439"/>
    </source>
</evidence>
<dbReference type="PANTHER" id="PTHR12526:SF595">
    <property type="entry name" value="BLL5217 PROTEIN"/>
    <property type="match status" value="1"/>
</dbReference>
<evidence type="ECO:0000259" key="1">
    <source>
        <dbReference type="Pfam" id="PF00534"/>
    </source>
</evidence>
<name>A0ABS7JGM8_9SPHN</name>
<reference evidence="3 4" key="1">
    <citation type="submission" date="2021-08" db="EMBL/GenBank/DDBJ databases">
        <title>Comparative Genomics Analysis of the Genus Qipengyuania Reveals Extensive Genetic Diversity and Metabolic Versatility, Including the Description of Fifteen Novel Species.</title>
        <authorList>
            <person name="Liu Y."/>
        </authorList>
    </citation>
    <scope>NUCLEOTIDE SEQUENCE [LARGE SCALE GENOMIC DNA]</scope>
    <source>
        <strain evidence="3 4">GH25</strain>
    </source>
</reference>
<protein>
    <submittedName>
        <fullName evidence="3">Glycosyltransferase family 4 protein</fullName>
    </submittedName>
</protein>
<dbReference type="EMBL" id="JAIGNQ010000001">
    <property type="protein sequence ID" value="MBX7487714.1"/>
    <property type="molecule type" value="Genomic_DNA"/>
</dbReference>
<dbReference type="CDD" id="cd03802">
    <property type="entry name" value="GT4_AviGT4-like"/>
    <property type="match status" value="1"/>
</dbReference>
<evidence type="ECO:0000313" key="3">
    <source>
        <dbReference type="EMBL" id="MBX7487714.1"/>
    </source>
</evidence>
<organism evidence="3 4">
    <name type="scientific">Qipengyuania pacifica</name>
    <dbReference type="NCBI Taxonomy" id="2860199"/>
    <lineage>
        <taxon>Bacteria</taxon>
        <taxon>Pseudomonadati</taxon>
        <taxon>Pseudomonadota</taxon>
        <taxon>Alphaproteobacteria</taxon>
        <taxon>Sphingomonadales</taxon>
        <taxon>Erythrobacteraceae</taxon>
        <taxon>Qipengyuania</taxon>
    </lineage>
</organism>
<gene>
    <name evidence="3" type="ORF">K3177_04225</name>
</gene>
<dbReference type="PANTHER" id="PTHR12526">
    <property type="entry name" value="GLYCOSYLTRANSFERASE"/>
    <property type="match status" value="1"/>
</dbReference>
<accession>A0ABS7JGM8</accession>
<dbReference type="InterPro" id="IPR028098">
    <property type="entry name" value="Glyco_trans_4-like_N"/>
</dbReference>